<evidence type="ECO:0000313" key="3">
    <source>
        <dbReference type="WBParaSite" id="maker-unitig_19716-snap-gene-0.2-mRNA-1"/>
    </source>
</evidence>
<proteinExistence type="predicted"/>
<feature type="region of interest" description="Disordered" evidence="1">
    <location>
        <begin position="46"/>
        <end position="90"/>
    </location>
</feature>
<protein>
    <submittedName>
        <fullName evidence="3">Uncharacterized protein</fullName>
    </submittedName>
</protein>
<organism evidence="2 3">
    <name type="scientific">Macrostomum lignano</name>
    <dbReference type="NCBI Taxonomy" id="282301"/>
    <lineage>
        <taxon>Eukaryota</taxon>
        <taxon>Metazoa</taxon>
        <taxon>Spiralia</taxon>
        <taxon>Lophotrochozoa</taxon>
        <taxon>Platyhelminthes</taxon>
        <taxon>Rhabditophora</taxon>
        <taxon>Macrostomorpha</taxon>
        <taxon>Macrostomida</taxon>
        <taxon>Macrostomidae</taxon>
        <taxon>Macrostomum</taxon>
    </lineage>
</organism>
<name>A0A1I8F3Z1_9PLAT</name>
<feature type="compositionally biased region" description="Low complexity" evidence="1">
    <location>
        <begin position="46"/>
        <end position="58"/>
    </location>
</feature>
<feature type="compositionally biased region" description="Polar residues" evidence="1">
    <location>
        <begin position="76"/>
        <end position="87"/>
    </location>
</feature>
<keyword evidence="2" id="KW-1185">Reference proteome</keyword>
<accession>A0A1I8F3Z1</accession>
<evidence type="ECO:0000313" key="2">
    <source>
        <dbReference type="Proteomes" id="UP000095280"/>
    </source>
</evidence>
<dbReference type="AlphaFoldDB" id="A0A1I8F3Z1"/>
<reference evidence="3" key="1">
    <citation type="submission" date="2016-11" db="UniProtKB">
        <authorList>
            <consortium name="WormBaseParasite"/>
        </authorList>
    </citation>
    <scope>IDENTIFICATION</scope>
</reference>
<evidence type="ECO:0000256" key="1">
    <source>
        <dbReference type="SAM" id="MobiDB-lite"/>
    </source>
</evidence>
<dbReference type="Proteomes" id="UP000095280">
    <property type="component" value="Unplaced"/>
</dbReference>
<sequence>MDCAVGSTSCCCRHSSAGASVEAISTGSGQRLFSSLRQCLVNMACGSGSPSAPSHGSSQQLLIREANESHREQQSRRQTGAGRSSSPIAAAVKRRASSRALSIFLVSLRLSMGSLEEAHKAGSRGL</sequence>
<dbReference type="WBParaSite" id="maker-unitig_19716-snap-gene-0.2-mRNA-1">
    <property type="protein sequence ID" value="maker-unitig_19716-snap-gene-0.2-mRNA-1"/>
    <property type="gene ID" value="maker-unitig_19716-snap-gene-0.2"/>
</dbReference>
<feature type="compositionally biased region" description="Basic and acidic residues" evidence="1">
    <location>
        <begin position="65"/>
        <end position="75"/>
    </location>
</feature>